<evidence type="ECO:0000313" key="1">
    <source>
        <dbReference type="EMBL" id="GIX82092.1"/>
    </source>
</evidence>
<organism evidence="1 2">
    <name type="scientific">Caerostris darwini</name>
    <dbReference type="NCBI Taxonomy" id="1538125"/>
    <lineage>
        <taxon>Eukaryota</taxon>
        <taxon>Metazoa</taxon>
        <taxon>Ecdysozoa</taxon>
        <taxon>Arthropoda</taxon>
        <taxon>Chelicerata</taxon>
        <taxon>Arachnida</taxon>
        <taxon>Araneae</taxon>
        <taxon>Araneomorphae</taxon>
        <taxon>Entelegynae</taxon>
        <taxon>Araneoidea</taxon>
        <taxon>Araneidae</taxon>
        <taxon>Caerostris</taxon>
    </lineage>
</organism>
<accession>A0AAV4NFE5</accession>
<reference evidence="1 2" key="1">
    <citation type="submission" date="2021-06" db="EMBL/GenBank/DDBJ databases">
        <title>Caerostris darwini draft genome.</title>
        <authorList>
            <person name="Kono N."/>
            <person name="Arakawa K."/>
        </authorList>
    </citation>
    <scope>NUCLEOTIDE SEQUENCE [LARGE SCALE GENOMIC DNA]</scope>
</reference>
<dbReference type="Proteomes" id="UP001054837">
    <property type="component" value="Unassembled WGS sequence"/>
</dbReference>
<comment type="caution">
    <text evidence="1">The sequence shown here is derived from an EMBL/GenBank/DDBJ whole genome shotgun (WGS) entry which is preliminary data.</text>
</comment>
<dbReference type="AlphaFoldDB" id="A0AAV4NFE5"/>
<keyword evidence="2" id="KW-1185">Reference proteome</keyword>
<name>A0AAV4NFE5_9ARAC</name>
<proteinExistence type="predicted"/>
<gene>
    <name evidence="1" type="ORF">CDAR_166651</name>
</gene>
<protein>
    <submittedName>
        <fullName evidence="1">Uncharacterized protein</fullName>
    </submittedName>
</protein>
<sequence>MFLRGPAGRDPREKNSTFAALPAATNFRLVGSIGERNRCFFYLSRYDFFWSAVIASHCAGKRRISDNLDGMEDDYLFIDESSRDGEDETEFDDVPEDIKNEYDELFMLSNIESS</sequence>
<dbReference type="EMBL" id="BPLQ01001475">
    <property type="protein sequence ID" value="GIX82092.1"/>
    <property type="molecule type" value="Genomic_DNA"/>
</dbReference>
<evidence type="ECO:0000313" key="2">
    <source>
        <dbReference type="Proteomes" id="UP001054837"/>
    </source>
</evidence>